<name>A0A6J6UWE0_9ZZZZ</name>
<evidence type="ECO:0000313" key="7">
    <source>
        <dbReference type="EMBL" id="CAB4905373.1"/>
    </source>
</evidence>
<dbReference type="InterPro" id="IPR050109">
    <property type="entry name" value="HTH-type_TetR-like_transc_reg"/>
</dbReference>
<evidence type="ECO:0000256" key="1">
    <source>
        <dbReference type="ARBA" id="ARBA00023015"/>
    </source>
</evidence>
<keyword evidence="3" id="KW-0804">Transcription</keyword>
<proteinExistence type="predicted"/>
<dbReference type="Gene3D" id="1.10.357.10">
    <property type="entry name" value="Tetracycline Repressor, domain 2"/>
    <property type="match status" value="1"/>
</dbReference>
<dbReference type="SUPFAM" id="SSF46689">
    <property type="entry name" value="Homeodomain-like"/>
    <property type="match status" value="1"/>
</dbReference>
<evidence type="ECO:0000256" key="2">
    <source>
        <dbReference type="ARBA" id="ARBA00023125"/>
    </source>
</evidence>
<dbReference type="PANTHER" id="PTHR30055:SF234">
    <property type="entry name" value="HTH-TYPE TRANSCRIPTIONAL REGULATOR BETI"/>
    <property type="match status" value="1"/>
</dbReference>
<dbReference type="InterPro" id="IPR009057">
    <property type="entry name" value="Homeodomain-like_sf"/>
</dbReference>
<dbReference type="PANTHER" id="PTHR30055">
    <property type="entry name" value="HTH-TYPE TRANSCRIPTIONAL REGULATOR RUTR"/>
    <property type="match status" value="1"/>
</dbReference>
<dbReference type="GO" id="GO:0003700">
    <property type="term" value="F:DNA-binding transcription factor activity"/>
    <property type="evidence" value="ECO:0007669"/>
    <property type="project" value="TreeGrafter"/>
</dbReference>
<dbReference type="AlphaFoldDB" id="A0A6J6UWE0"/>
<evidence type="ECO:0000256" key="3">
    <source>
        <dbReference type="ARBA" id="ARBA00023163"/>
    </source>
</evidence>
<evidence type="ECO:0000259" key="4">
    <source>
        <dbReference type="PROSITE" id="PS50977"/>
    </source>
</evidence>
<dbReference type="InterPro" id="IPR023772">
    <property type="entry name" value="DNA-bd_HTH_TetR-type_CS"/>
</dbReference>
<dbReference type="GO" id="GO:0000976">
    <property type="term" value="F:transcription cis-regulatory region binding"/>
    <property type="evidence" value="ECO:0007669"/>
    <property type="project" value="TreeGrafter"/>
</dbReference>
<protein>
    <submittedName>
        <fullName evidence="5">Unannotated protein</fullName>
    </submittedName>
</protein>
<dbReference type="InterPro" id="IPR001647">
    <property type="entry name" value="HTH_TetR"/>
</dbReference>
<evidence type="ECO:0000313" key="8">
    <source>
        <dbReference type="EMBL" id="CAB5015292.1"/>
    </source>
</evidence>
<dbReference type="Pfam" id="PF00440">
    <property type="entry name" value="TetR_N"/>
    <property type="match status" value="1"/>
</dbReference>
<organism evidence="5">
    <name type="scientific">freshwater metagenome</name>
    <dbReference type="NCBI Taxonomy" id="449393"/>
    <lineage>
        <taxon>unclassified sequences</taxon>
        <taxon>metagenomes</taxon>
        <taxon>ecological metagenomes</taxon>
    </lineage>
</organism>
<dbReference type="EMBL" id="CAFBMH010000031">
    <property type="protein sequence ID" value="CAB4905373.1"/>
    <property type="molecule type" value="Genomic_DNA"/>
</dbReference>
<dbReference type="PROSITE" id="PS01081">
    <property type="entry name" value="HTH_TETR_1"/>
    <property type="match status" value="1"/>
</dbReference>
<keyword evidence="1" id="KW-0805">Transcription regulation</keyword>
<sequence length="213" mass="23380">MALTASIRSESEATDERLLAVAERLFAAHGIDAVSLRSITIEAEANIAAVHYHFGTKVDLVRALVQRRVDEVNARRLVLLRAVERADYVSARDIATIWINPLAPVALDPNRRQYLGFVVALKSASPEMRAIAGEVFRPHFPQLDAALARALPDLDTPVRRMRFTLAVDMSMRALADLEQLASPWRSQRLPVSEASLVDATIDAFTGLLLGSSA</sequence>
<dbReference type="EMBL" id="CAEZYR010000118">
    <property type="protein sequence ID" value="CAB4763043.1"/>
    <property type="molecule type" value="Genomic_DNA"/>
</dbReference>
<dbReference type="InterPro" id="IPR041586">
    <property type="entry name" value="PsrA_TetR_C"/>
</dbReference>
<evidence type="ECO:0000313" key="6">
    <source>
        <dbReference type="EMBL" id="CAB4835515.1"/>
    </source>
</evidence>
<evidence type="ECO:0000313" key="5">
    <source>
        <dbReference type="EMBL" id="CAB4763043.1"/>
    </source>
</evidence>
<feature type="domain" description="HTH tetR-type" evidence="4">
    <location>
        <begin position="12"/>
        <end position="72"/>
    </location>
</feature>
<dbReference type="EMBL" id="CAFABA010000129">
    <property type="protein sequence ID" value="CAB4835515.1"/>
    <property type="molecule type" value="Genomic_DNA"/>
</dbReference>
<dbReference type="PROSITE" id="PS50977">
    <property type="entry name" value="HTH_TETR_2"/>
    <property type="match status" value="1"/>
</dbReference>
<accession>A0A6J6UWE0</accession>
<keyword evidence="2" id="KW-0238">DNA-binding</keyword>
<reference evidence="5" key="1">
    <citation type="submission" date="2020-05" db="EMBL/GenBank/DDBJ databases">
        <authorList>
            <person name="Chiriac C."/>
            <person name="Salcher M."/>
            <person name="Ghai R."/>
            <person name="Kavagutti S V."/>
        </authorList>
    </citation>
    <scope>NUCLEOTIDE SEQUENCE</scope>
</reference>
<gene>
    <name evidence="5" type="ORF">UFOPK2754_02542</name>
    <name evidence="6" type="ORF">UFOPK3139_02491</name>
    <name evidence="7" type="ORF">UFOPK3543_01106</name>
    <name evidence="8" type="ORF">UFOPK3967_02458</name>
</gene>
<dbReference type="Pfam" id="PF17939">
    <property type="entry name" value="TetR_C_30"/>
    <property type="match status" value="1"/>
</dbReference>
<dbReference type="EMBL" id="CAFBOS010000189">
    <property type="protein sequence ID" value="CAB5015292.1"/>
    <property type="molecule type" value="Genomic_DNA"/>
</dbReference>